<evidence type="ECO:0000256" key="2">
    <source>
        <dbReference type="ARBA" id="ARBA00023121"/>
    </source>
</evidence>
<dbReference type="Gene3D" id="3.30.1180.10">
    <property type="match status" value="1"/>
</dbReference>
<dbReference type="PATRIC" id="fig|1423802.4.peg.1336"/>
<sequence length="290" mass="32199">MSKIAIVTDSTAYLTSDEVAAMHNVFVAPISFTMKGHVYIEGVSMDNDEFYTTLPTLDKLPTTAPPTPQDMLSLYDKIADQGYDQIISIHLTSGITGFINNLKMFTQNYSKAQIVIYDSHITIEPMAYLVRVASQLANEGTDLKTILDKLDELRASIGVFFVVDDLKNLVTGGRLSNSAAFAGGLLKIKPILNLTEDTHQIVPIGKIRTMKKALQNIEDRFAEVYQDTDYPLHVMLSGTNNLKAIEDWQVDFSSRYPDTTTEVGQIGPVVGTHIGSNSFVLSWIKEYFTE</sequence>
<dbReference type="AlphaFoldDB" id="A0A0R2D1P8"/>
<accession>A0A0R2D1P8</accession>
<keyword evidence="2" id="KW-0446">Lipid-binding</keyword>
<comment type="function">
    <text evidence="1">May bind long-chain fatty acids, such as palmitate, and may play a role in lipid transport or fatty acid metabolism.</text>
</comment>
<comment type="caution">
    <text evidence="3">The sequence shown here is derived from an EMBL/GenBank/DDBJ whole genome shotgun (WGS) entry which is preliminary data.</text>
</comment>
<dbReference type="RefSeq" id="WP_056977545.1">
    <property type="nucleotide sequence ID" value="NZ_AYZR01000004.1"/>
</dbReference>
<dbReference type="GO" id="GO:0008289">
    <property type="term" value="F:lipid binding"/>
    <property type="evidence" value="ECO:0007669"/>
    <property type="project" value="UniProtKB-KW"/>
</dbReference>
<protein>
    <submittedName>
        <fullName evidence="3">DegV family protein</fullName>
    </submittedName>
</protein>
<dbReference type="InterPro" id="IPR003797">
    <property type="entry name" value="DegV"/>
</dbReference>
<organism evidence="3 4">
    <name type="scientific">Lentilactobacillus senioris DSM 24302 = JCM 17472</name>
    <dbReference type="NCBI Taxonomy" id="1423802"/>
    <lineage>
        <taxon>Bacteria</taxon>
        <taxon>Bacillati</taxon>
        <taxon>Bacillota</taxon>
        <taxon>Bacilli</taxon>
        <taxon>Lactobacillales</taxon>
        <taxon>Lactobacillaceae</taxon>
        <taxon>Lentilactobacillus</taxon>
    </lineage>
</organism>
<dbReference type="SUPFAM" id="SSF82549">
    <property type="entry name" value="DAK1/DegV-like"/>
    <property type="match status" value="1"/>
</dbReference>
<dbReference type="InterPro" id="IPR043168">
    <property type="entry name" value="DegV_C"/>
</dbReference>
<dbReference type="InterPro" id="IPR050270">
    <property type="entry name" value="DegV_domain_contain"/>
</dbReference>
<proteinExistence type="predicted"/>
<dbReference type="NCBIfam" id="TIGR00762">
    <property type="entry name" value="DegV"/>
    <property type="match status" value="1"/>
</dbReference>
<reference evidence="3 4" key="1">
    <citation type="journal article" date="2015" name="Genome Announc.">
        <title>Expanding the biotechnology potential of lactobacilli through comparative genomics of 213 strains and associated genera.</title>
        <authorList>
            <person name="Sun Z."/>
            <person name="Harris H.M."/>
            <person name="McCann A."/>
            <person name="Guo C."/>
            <person name="Argimon S."/>
            <person name="Zhang W."/>
            <person name="Yang X."/>
            <person name="Jeffery I.B."/>
            <person name="Cooney J.C."/>
            <person name="Kagawa T.F."/>
            <person name="Liu W."/>
            <person name="Song Y."/>
            <person name="Salvetti E."/>
            <person name="Wrobel A."/>
            <person name="Rasinkangas P."/>
            <person name="Parkhill J."/>
            <person name="Rea M.C."/>
            <person name="O'Sullivan O."/>
            <person name="Ritari J."/>
            <person name="Douillard F.P."/>
            <person name="Paul Ross R."/>
            <person name="Yang R."/>
            <person name="Briner A.E."/>
            <person name="Felis G.E."/>
            <person name="de Vos W.M."/>
            <person name="Barrangou R."/>
            <person name="Klaenhammer T.R."/>
            <person name="Caufield P.W."/>
            <person name="Cui Y."/>
            <person name="Zhang H."/>
            <person name="O'Toole P.W."/>
        </authorList>
    </citation>
    <scope>NUCLEOTIDE SEQUENCE [LARGE SCALE GENOMIC DNA]</scope>
    <source>
        <strain evidence="3 4">DSM 24302</strain>
    </source>
</reference>
<dbReference type="Proteomes" id="UP000051256">
    <property type="component" value="Unassembled WGS sequence"/>
</dbReference>
<dbReference type="STRING" id="1423802.FC56_GL001317"/>
<dbReference type="PANTHER" id="PTHR33434:SF2">
    <property type="entry name" value="FATTY ACID-BINDING PROTEIN TM_1468"/>
    <property type="match status" value="1"/>
</dbReference>
<name>A0A0R2D1P8_9LACO</name>
<dbReference type="Pfam" id="PF02645">
    <property type="entry name" value="DegV"/>
    <property type="match status" value="1"/>
</dbReference>
<gene>
    <name evidence="3" type="ORF">FC56_GL001317</name>
</gene>
<keyword evidence="4" id="KW-1185">Reference proteome</keyword>
<evidence type="ECO:0000313" key="3">
    <source>
        <dbReference type="EMBL" id="KRM94363.1"/>
    </source>
</evidence>
<dbReference type="Gene3D" id="3.40.50.10170">
    <property type="match status" value="1"/>
</dbReference>
<dbReference type="EMBL" id="AYZR01000004">
    <property type="protein sequence ID" value="KRM94363.1"/>
    <property type="molecule type" value="Genomic_DNA"/>
</dbReference>
<dbReference type="PROSITE" id="PS51482">
    <property type="entry name" value="DEGV"/>
    <property type="match status" value="1"/>
</dbReference>
<evidence type="ECO:0000256" key="1">
    <source>
        <dbReference type="ARBA" id="ARBA00003238"/>
    </source>
</evidence>
<evidence type="ECO:0000313" key="4">
    <source>
        <dbReference type="Proteomes" id="UP000051256"/>
    </source>
</evidence>
<dbReference type="PANTHER" id="PTHR33434">
    <property type="entry name" value="DEGV DOMAIN-CONTAINING PROTEIN DR_1986-RELATED"/>
    <property type="match status" value="1"/>
</dbReference>